<keyword evidence="3" id="KW-1185">Reference proteome</keyword>
<evidence type="ECO:0000313" key="2">
    <source>
        <dbReference type="EMBL" id="KAK0372362.1"/>
    </source>
</evidence>
<feature type="region of interest" description="Disordered" evidence="1">
    <location>
        <begin position="1"/>
        <end position="20"/>
    </location>
</feature>
<sequence length="80" mass="8742">MAAVSHPQSHAGLGPWNKDQDTVYALNRGDLTKERERLEYNHRSIFVLVAAGSVPSKSRHILNISRTLALQKLPPAPASG</sequence>
<protein>
    <submittedName>
        <fullName evidence="2">Uncharacterized protein</fullName>
    </submittedName>
</protein>
<reference evidence="2" key="1">
    <citation type="submission" date="2023-04" db="EMBL/GenBank/DDBJ databases">
        <title>Colletotrichum limetticola genome sequence.</title>
        <authorList>
            <person name="Baroncelli R."/>
        </authorList>
    </citation>
    <scope>NUCLEOTIDE SEQUENCE</scope>
    <source>
        <strain evidence="2">KLA-Anderson</strain>
    </source>
</reference>
<dbReference type="EMBL" id="JARUPT010000375">
    <property type="protein sequence ID" value="KAK0372362.1"/>
    <property type="molecule type" value="Genomic_DNA"/>
</dbReference>
<evidence type="ECO:0000256" key="1">
    <source>
        <dbReference type="SAM" id="MobiDB-lite"/>
    </source>
</evidence>
<name>A0ABQ9PK04_9PEZI</name>
<accession>A0ABQ9PK04</accession>
<comment type="caution">
    <text evidence="2">The sequence shown here is derived from an EMBL/GenBank/DDBJ whole genome shotgun (WGS) entry which is preliminary data.</text>
</comment>
<proteinExistence type="predicted"/>
<organism evidence="2 3">
    <name type="scientific">Colletotrichum limetticola</name>
    <dbReference type="NCBI Taxonomy" id="1209924"/>
    <lineage>
        <taxon>Eukaryota</taxon>
        <taxon>Fungi</taxon>
        <taxon>Dikarya</taxon>
        <taxon>Ascomycota</taxon>
        <taxon>Pezizomycotina</taxon>
        <taxon>Sordariomycetes</taxon>
        <taxon>Hypocreomycetidae</taxon>
        <taxon>Glomerellales</taxon>
        <taxon>Glomerellaceae</taxon>
        <taxon>Colletotrichum</taxon>
        <taxon>Colletotrichum acutatum species complex</taxon>
    </lineage>
</organism>
<gene>
    <name evidence="2" type="ORF">CLIM01_10266</name>
</gene>
<dbReference type="Proteomes" id="UP001169217">
    <property type="component" value="Unassembled WGS sequence"/>
</dbReference>
<evidence type="ECO:0000313" key="3">
    <source>
        <dbReference type="Proteomes" id="UP001169217"/>
    </source>
</evidence>